<reference evidence="1 2" key="1">
    <citation type="journal article" date="2016" name="Int. J. Syst. Evol. Microbiol.">
        <title>Resolving the Complexity of Human Skin Metagenomes Using Single-Molecule Sequencing.</title>
        <authorList>
            <consortium name="NISC Comparative Sequencing Program"/>
            <person name="Tsai Y.C."/>
            <person name="Conlan S."/>
            <person name="Deming C."/>
            <person name="Segre J.A."/>
            <person name="Kong H.H."/>
            <person name="Korlach J."/>
            <person name="Oh J."/>
        </authorList>
    </citation>
    <scope>NUCLEOTIDE SEQUENCE [LARGE SCALE GENOMIC DNA]</scope>
    <source>
        <strain evidence="1 2">1B08</strain>
    </source>
</reference>
<evidence type="ECO:0000313" key="2">
    <source>
        <dbReference type="Proteomes" id="UP000070339"/>
    </source>
</evidence>
<dbReference type="EMBL" id="LTEB01000041">
    <property type="protein sequence ID" value="KXU17040.1"/>
    <property type="molecule type" value="Genomic_DNA"/>
</dbReference>
<protein>
    <submittedName>
        <fullName evidence="1">Uncharacterized protein</fullName>
    </submittedName>
</protein>
<dbReference type="Proteomes" id="UP000070339">
    <property type="component" value="Unassembled WGS sequence"/>
</dbReference>
<name>A0ABR5V7R0_9CORY</name>
<comment type="caution">
    <text evidence="1">The sequence shown here is derived from an EMBL/GenBank/DDBJ whole genome shotgun (WGS) entry which is preliminary data.</text>
</comment>
<gene>
    <name evidence="1" type="ORF">WM41_2279</name>
</gene>
<proteinExistence type="predicted"/>
<sequence length="838" mass="92110">MNAETLCLETTAIEQSSYLEQAPRLSLDPKTRILDIALPDLMEHELEQPQWRVESHFIDRPHSIRVFEAGERLRVGIPGPFKSIQVTLMDGEEPLAPEFSFTGISSDAPFIIHDQSTLLAPQGTLEDATPLAIWAGWEFGPLPQRVEVPQREPVDIDKQVFFEWDFSVQTLPNAQGLDGEPIYTQSPKVTLHQEGEWRLDLVYAPVDGEQEEISEQTLGTGIAEAFPSDLYEDPWVGRYEVSLYHEDTLVDVRFISMAEGLHMRAKNEGPRGTDFRFIDALGKHSAFGYLLASPPKKPIVLDKKARTFQETEVSRREVVASEAGYELEFDVIPEALFTRVKRIGLEPTIHYEKPVILAGQLDQDAQFSVHSPRPLPLAKFVTIDSRQKIKELARTSRTTQPVRNLSVPNGALVSAVRKQASCELFLMWSTLSYEDYLAELPEKERAAHLSRSMERRVLEYEASASSSLIYAALATVRKSPLASRGLIGEGIEIEQNLEEPVDLVGWAWPLANPTVAPTRLEPNDAGFEAPELEGTLLVDVRELQASSNLAAPARPSSASLVVGTDAAEPALASKEWTPLELWDAFRSLHVLSQRSPNPRLQAMFDSIIDNLRLDPAAAVQALGQSGVSVNQQARSLVRTRLFHMDVASDNPATDNYPGLLGAVASDAALPEELAAVRTSGVDSLTRPMLLAAATTPSPSPEVDDLTSEAARIVALRECFANNGPLDALGTVEKLRKDATALTSIVQEAGVDMSVSHTLIALSAFGSGNTADELNAAAWMPYISYAFALASRAVAHGAIPENALLKEDMPMLADVMPLAPRLFFYDLVTAEALFRDRDM</sequence>
<evidence type="ECO:0000313" key="1">
    <source>
        <dbReference type="EMBL" id="KXU17040.1"/>
    </source>
</evidence>
<accession>A0ABR5V7R0</accession>
<dbReference type="RefSeq" id="WP_061925353.1">
    <property type="nucleotide sequence ID" value="NZ_LTEB01000041.1"/>
</dbReference>
<organism evidence="1 2">
    <name type="scientific">Corynebacterium simulans</name>
    <dbReference type="NCBI Taxonomy" id="146827"/>
    <lineage>
        <taxon>Bacteria</taxon>
        <taxon>Bacillati</taxon>
        <taxon>Actinomycetota</taxon>
        <taxon>Actinomycetes</taxon>
        <taxon>Mycobacteriales</taxon>
        <taxon>Corynebacteriaceae</taxon>
        <taxon>Corynebacterium</taxon>
    </lineage>
</organism>
<keyword evidence="2" id="KW-1185">Reference proteome</keyword>